<feature type="signal peptide" evidence="2">
    <location>
        <begin position="1"/>
        <end position="25"/>
    </location>
</feature>
<feature type="chain" id="PRO_5035463885" evidence="2">
    <location>
        <begin position="26"/>
        <end position="96"/>
    </location>
</feature>
<sequence>MSRPSLLFFINLVSELVDLPVGSMADDVGQTQHHDNNRELAHLQTAMTNMERWLDELARNFREAIVAIGQPSIPSNSPPQHMHRAVPLPLQMNPPA</sequence>
<keyword evidence="4" id="KW-1185">Reference proteome</keyword>
<dbReference type="Proteomes" id="UP000796880">
    <property type="component" value="Unassembled WGS sequence"/>
</dbReference>
<accession>A0A8K0HNM7</accession>
<evidence type="ECO:0000256" key="2">
    <source>
        <dbReference type="SAM" id="SignalP"/>
    </source>
</evidence>
<protein>
    <submittedName>
        <fullName evidence="3">Uncharacterized protein</fullName>
    </submittedName>
</protein>
<evidence type="ECO:0000313" key="4">
    <source>
        <dbReference type="Proteomes" id="UP000796880"/>
    </source>
</evidence>
<dbReference type="EMBL" id="VOIH02000001">
    <property type="protein sequence ID" value="KAF3455785.1"/>
    <property type="molecule type" value="Genomic_DNA"/>
</dbReference>
<gene>
    <name evidence="3" type="ORF">FNV43_RR00427</name>
</gene>
<reference evidence="3" key="1">
    <citation type="submission" date="2020-03" db="EMBL/GenBank/DDBJ databases">
        <title>A high-quality chromosome-level genome assembly of a woody plant with both climbing and erect habits, Rhamnella rubrinervis.</title>
        <authorList>
            <person name="Lu Z."/>
            <person name="Yang Y."/>
            <person name="Zhu X."/>
            <person name="Sun Y."/>
        </authorList>
    </citation>
    <scope>NUCLEOTIDE SEQUENCE</scope>
    <source>
        <strain evidence="3">BYM</strain>
        <tissue evidence="3">Leaf</tissue>
    </source>
</reference>
<organism evidence="3 4">
    <name type="scientific">Rhamnella rubrinervis</name>
    <dbReference type="NCBI Taxonomy" id="2594499"/>
    <lineage>
        <taxon>Eukaryota</taxon>
        <taxon>Viridiplantae</taxon>
        <taxon>Streptophyta</taxon>
        <taxon>Embryophyta</taxon>
        <taxon>Tracheophyta</taxon>
        <taxon>Spermatophyta</taxon>
        <taxon>Magnoliopsida</taxon>
        <taxon>eudicotyledons</taxon>
        <taxon>Gunneridae</taxon>
        <taxon>Pentapetalae</taxon>
        <taxon>rosids</taxon>
        <taxon>fabids</taxon>
        <taxon>Rosales</taxon>
        <taxon>Rhamnaceae</taxon>
        <taxon>rhamnoid group</taxon>
        <taxon>Rhamneae</taxon>
        <taxon>Rhamnella</taxon>
    </lineage>
</organism>
<feature type="region of interest" description="Disordered" evidence="1">
    <location>
        <begin position="70"/>
        <end position="96"/>
    </location>
</feature>
<evidence type="ECO:0000256" key="1">
    <source>
        <dbReference type="SAM" id="MobiDB-lite"/>
    </source>
</evidence>
<dbReference type="AlphaFoldDB" id="A0A8K0HNM7"/>
<comment type="caution">
    <text evidence="3">The sequence shown here is derived from an EMBL/GenBank/DDBJ whole genome shotgun (WGS) entry which is preliminary data.</text>
</comment>
<keyword evidence="2" id="KW-0732">Signal</keyword>
<proteinExistence type="predicted"/>
<evidence type="ECO:0000313" key="3">
    <source>
        <dbReference type="EMBL" id="KAF3455785.1"/>
    </source>
</evidence>
<name>A0A8K0HNM7_9ROSA</name>